<sequence>MKLINKINPKQFFTVRSKKTRSVSRSEPSSFSSGSSSSDSPESLSIRREKSKTGKATPTSVLPPSEFHQFDFVQAFNMMDKDNDGKITRKDLENLLSRVGGDEDEIVTMLSEVDTDGDGCISLEEFGAIGSAFGPPSCDSELREAFDFFDADKDGKITAEELHAVFGTIGDERCTLEDCRRMISGVDKNGDGFVCFEDFSRMMEQQSHCISYSLLSSHLPVVGDRLHRRGCKTPKTRPHRICSPLTSPAVGDHWQSKRLQNAWCLCDLDDLFMVTPRLQMPRGPRNKGYILFRSAAAAGVGKELKGSPSAKKGSSR</sequence>
<dbReference type="PROSITE" id="PS00018">
    <property type="entry name" value="EF_HAND_1"/>
    <property type="match status" value="4"/>
</dbReference>
<dbReference type="OrthoDB" id="26525at2759"/>
<evidence type="ECO:0000256" key="1">
    <source>
        <dbReference type="ARBA" id="ARBA00003291"/>
    </source>
</evidence>
<evidence type="ECO:0000313" key="7">
    <source>
        <dbReference type="EMBL" id="KAF7149141.1"/>
    </source>
</evidence>
<feature type="domain" description="EF-hand" evidence="6">
    <location>
        <begin position="137"/>
        <end position="172"/>
    </location>
</feature>
<evidence type="ECO:0000256" key="3">
    <source>
        <dbReference type="ARBA" id="ARBA00022737"/>
    </source>
</evidence>
<dbReference type="InterPro" id="IPR039647">
    <property type="entry name" value="EF_hand_pair_protein_CML-like"/>
</dbReference>
<feature type="compositionally biased region" description="Low complexity" evidence="5">
    <location>
        <begin position="23"/>
        <end position="44"/>
    </location>
</feature>
<dbReference type="PROSITE" id="PS50222">
    <property type="entry name" value="EF_HAND_2"/>
    <property type="match status" value="4"/>
</dbReference>
<dbReference type="InterPro" id="IPR018247">
    <property type="entry name" value="EF_Hand_1_Ca_BS"/>
</dbReference>
<gene>
    <name evidence="7" type="ORF">RHSIM_Rhsim03G0033400</name>
</gene>
<keyword evidence="3" id="KW-0677">Repeat</keyword>
<accession>A0A834HJI2</accession>
<dbReference type="InterPro" id="IPR002048">
    <property type="entry name" value="EF_hand_dom"/>
</dbReference>
<evidence type="ECO:0000259" key="6">
    <source>
        <dbReference type="PROSITE" id="PS50222"/>
    </source>
</evidence>
<reference evidence="7" key="1">
    <citation type="submission" date="2019-11" db="EMBL/GenBank/DDBJ databases">
        <authorList>
            <person name="Liu Y."/>
            <person name="Hou J."/>
            <person name="Li T.-Q."/>
            <person name="Guan C.-H."/>
            <person name="Wu X."/>
            <person name="Wu H.-Z."/>
            <person name="Ling F."/>
            <person name="Zhang R."/>
            <person name="Shi X.-G."/>
            <person name="Ren J.-P."/>
            <person name="Chen E.-F."/>
            <person name="Sun J.-M."/>
        </authorList>
    </citation>
    <scope>NUCLEOTIDE SEQUENCE</scope>
    <source>
        <strain evidence="7">Adult_tree_wgs_1</strain>
        <tissue evidence="7">Leaves</tissue>
    </source>
</reference>
<dbReference type="PANTHER" id="PTHR10891">
    <property type="entry name" value="EF-HAND CALCIUM-BINDING DOMAIN CONTAINING PROTEIN"/>
    <property type="match status" value="1"/>
</dbReference>
<feature type="domain" description="EF-hand" evidence="6">
    <location>
        <begin position="67"/>
        <end position="102"/>
    </location>
</feature>
<dbReference type="EMBL" id="WJXA01000003">
    <property type="protein sequence ID" value="KAF7149141.1"/>
    <property type="molecule type" value="Genomic_DNA"/>
</dbReference>
<keyword evidence="2" id="KW-0479">Metal-binding</keyword>
<evidence type="ECO:0000256" key="2">
    <source>
        <dbReference type="ARBA" id="ARBA00022723"/>
    </source>
</evidence>
<dbReference type="Pfam" id="PF13499">
    <property type="entry name" value="EF-hand_7"/>
    <property type="match status" value="2"/>
</dbReference>
<dbReference type="GO" id="GO:0005509">
    <property type="term" value="F:calcium ion binding"/>
    <property type="evidence" value="ECO:0007669"/>
    <property type="project" value="InterPro"/>
</dbReference>
<keyword evidence="8" id="KW-1185">Reference proteome</keyword>
<organism evidence="7 8">
    <name type="scientific">Rhododendron simsii</name>
    <name type="common">Sims's rhododendron</name>
    <dbReference type="NCBI Taxonomy" id="118357"/>
    <lineage>
        <taxon>Eukaryota</taxon>
        <taxon>Viridiplantae</taxon>
        <taxon>Streptophyta</taxon>
        <taxon>Embryophyta</taxon>
        <taxon>Tracheophyta</taxon>
        <taxon>Spermatophyta</taxon>
        <taxon>Magnoliopsida</taxon>
        <taxon>eudicotyledons</taxon>
        <taxon>Gunneridae</taxon>
        <taxon>Pentapetalae</taxon>
        <taxon>asterids</taxon>
        <taxon>Ericales</taxon>
        <taxon>Ericaceae</taxon>
        <taxon>Ericoideae</taxon>
        <taxon>Rhodoreae</taxon>
        <taxon>Rhododendron</taxon>
    </lineage>
</organism>
<dbReference type="CDD" id="cd00051">
    <property type="entry name" value="EFh"/>
    <property type="match status" value="2"/>
</dbReference>
<name>A0A834HJI2_RHOSS</name>
<evidence type="ECO:0000256" key="5">
    <source>
        <dbReference type="SAM" id="MobiDB-lite"/>
    </source>
</evidence>
<feature type="domain" description="EF-hand" evidence="6">
    <location>
        <begin position="174"/>
        <end position="209"/>
    </location>
</feature>
<evidence type="ECO:0000256" key="4">
    <source>
        <dbReference type="ARBA" id="ARBA00022837"/>
    </source>
</evidence>
<comment type="function">
    <text evidence="1">Potential calcium sensor.</text>
</comment>
<dbReference type="FunFam" id="1.10.238.10:FF:000089">
    <property type="entry name" value="calmodulin-like protein 3"/>
    <property type="match status" value="1"/>
</dbReference>
<proteinExistence type="predicted"/>
<keyword evidence="4" id="KW-0106">Calcium</keyword>
<feature type="domain" description="EF-hand" evidence="6">
    <location>
        <begin position="103"/>
        <end position="136"/>
    </location>
</feature>
<protein>
    <recommendedName>
        <fullName evidence="6">EF-hand domain-containing protein</fullName>
    </recommendedName>
</protein>
<dbReference type="SMART" id="SM00054">
    <property type="entry name" value="EFh"/>
    <property type="match status" value="4"/>
</dbReference>
<dbReference type="SUPFAM" id="SSF47473">
    <property type="entry name" value="EF-hand"/>
    <property type="match status" value="1"/>
</dbReference>
<dbReference type="InterPro" id="IPR011992">
    <property type="entry name" value="EF-hand-dom_pair"/>
</dbReference>
<dbReference type="GO" id="GO:0005737">
    <property type="term" value="C:cytoplasm"/>
    <property type="evidence" value="ECO:0007669"/>
    <property type="project" value="UniProtKB-ARBA"/>
</dbReference>
<dbReference type="Gene3D" id="1.10.238.10">
    <property type="entry name" value="EF-hand"/>
    <property type="match status" value="2"/>
</dbReference>
<dbReference type="Proteomes" id="UP000626092">
    <property type="component" value="Unassembled WGS sequence"/>
</dbReference>
<feature type="region of interest" description="Disordered" evidence="5">
    <location>
        <begin position="16"/>
        <end position="63"/>
    </location>
</feature>
<comment type="caution">
    <text evidence="7">The sequence shown here is derived from an EMBL/GenBank/DDBJ whole genome shotgun (WGS) entry which is preliminary data.</text>
</comment>
<dbReference type="AlphaFoldDB" id="A0A834HJI2"/>
<evidence type="ECO:0000313" key="8">
    <source>
        <dbReference type="Proteomes" id="UP000626092"/>
    </source>
</evidence>